<keyword evidence="5" id="KW-0548">Nucleotidyltransferase</keyword>
<feature type="domain" description="Integrase catalytic" evidence="4">
    <location>
        <begin position="1"/>
        <end position="154"/>
    </location>
</feature>
<keyword evidence="5" id="KW-0695">RNA-directed DNA polymerase</keyword>
<feature type="compositionally biased region" description="Basic and acidic residues" evidence="3">
    <location>
        <begin position="844"/>
        <end position="861"/>
    </location>
</feature>
<keyword evidence="2" id="KW-0378">Hydrolase</keyword>
<sequence>MNKKYCLVATDDYIRFTWFFFLASKDETSGILKSIITKIENLVDKKVKIIRYDNGTKFKNRVMNDFCEKKGIKREFSIARTPQKNSVAERRNKTLIEAARTMLANSKLPTTFWAEVVNSACYVQNRFDGNPDEGFFVGYSLNSDGPKWLFDIDVLTKSMNYVPVVAGTNSNDFVGTKESNGAGHSSKEPGSSQDYILMPLWKDGSLFDSSSKDASNDEPQPSNDAEKKDDEGGIDDQERTENSAQDVNTAGPSINTASTNFNTGSLNINTVSRTVPTAPLESIYVNFFGESELYLSNIATIYPVPSTLNTRYDKMNKGRAQEGNPSIKRSKLDRSYARRASAIQIATSLDIGGFTLWQEARLVTQGYTQEEGIDYDKVFAPVARIEAIRLFLSYASFKDFVVYQMDIKSEFLYGKIEKEVYVYQPLGFEDPEFPDKVYKVEKALYGLHQEPKAWPSSDTLRDVRILLLGNVCGMDNLEEVWDSPFGLGKLLYDSGLCLGCSLEWNPQQGIQNQMLDYGYNFMNTKIFIGNESTICIIKNPVFHSKTKHIEIRHHFIMDSNEKKHIHMIKIHTDHKVADLLLKAFDVGRFQYLIAIDGKEFTVTESSVRRHLQLAVVDVERVTTTAASLDAEKASGAKKPWGVPLIRLGSERVPTLPVILPSQELTPLEVRKLKKTVKTIHSRRRAKIVVSDDEEASEDSFKQERMIEEIDQDAGITLMQLKPRIVHTYTKKRRAFSTGSGGISTASRLFSTAEESISTAGESMPVSTAGKVQEDEQTKRTKLQQEQERLGHEVAVRLQEELDEEERQRMARVHEAAQSFTEEEWENIRARVEANEELSWRLQAKGKEKEKDKKERKENKEKKFQRRKRLKETEYIREKKKKKRNQ</sequence>
<reference evidence="5" key="1">
    <citation type="journal article" date="2022" name="Int. J. Mol. Sci.">
        <title>Draft Genome of Tanacetum Coccineum: Genomic Comparison of Closely Related Tanacetum-Family Plants.</title>
        <authorList>
            <person name="Yamashiro T."/>
            <person name="Shiraishi A."/>
            <person name="Nakayama K."/>
            <person name="Satake H."/>
        </authorList>
    </citation>
    <scope>NUCLEOTIDE SEQUENCE</scope>
</reference>
<evidence type="ECO:0000313" key="6">
    <source>
        <dbReference type="Proteomes" id="UP001151760"/>
    </source>
</evidence>
<feature type="region of interest" description="Disordered" evidence="3">
    <location>
        <begin position="756"/>
        <end position="778"/>
    </location>
</feature>
<dbReference type="PROSITE" id="PS50994">
    <property type="entry name" value="INTEGRASE"/>
    <property type="match status" value="1"/>
</dbReference>
<dbReference type="SUPFAM" id="SSF53098">
    <property type="entry name" value="Ribonuclease H-like"/>
    <property type="match status" value="1"/>
</dbReference>
<dbReference type="PANTHER" id="PTHR42648:SF32">
    <property type="entry name" value="RIBONUCLEASE H-LIKE DOMAIN, GAG-PRE-INTEGRASE DOMAIN PROTEIN-RELATED"/>
    <property type="match status" value="1"/>
</dbReference>
<feature type="region of interest" description="Disordered" evidence="3">
    <location>
        <begin position="208"/>
        <end position="265"/>
    </location>
</feature>
<dbReference type="Pfam" id="PF00665">
    <property type="entry name" value="rve"/>
    <property type="match status" value="1"/>
</dbReference>
<dbReference type="PANTHER" id="PTHR42648">
    <property type="entry name" value="TRANSPOSASE, PUTATIVE-RELATED"/>
    <property type="match status" value="1"/>
</dbReference>
<feature type="compositionally biased region" description="Polar residues" evidence="3">
    <location>
        <begin position="242"/>
        <end position="265"/>
    </location>
</feature>
<dbReference type="Gene3D" id="3.30.420.10">
    <property type="entry name" value="Ribonuclease H-like superfamily/Ribonuclease H"/>
    <property type="match status" value="1"/>
</dbReference>
<reference evidence="5" key="2">
    <citation type="submission" date="2022-01" db="EMBL/GenBank/DDBJ databases">
        <authorList>
            <person name="Yamashiro T."/>
            <person name="Shiraishi A."/>
            <person name="Satake H."/>
            <person name="Nakayama K."/>
        </authorList>
    </citation>
    <scope>NUCLEOTIDE SEQUENCE</scope>
</reference>
<dbReference type="InterPro" id="IPR001584">
    <property type="entry name" value="Integrase_cat-core"/>
</dbReference>
<dbReference type="InterPro" id="IPR036397">
    <property type="entry name" value="RNaseH_sf"/>
</dbReference>
<feature type="region of interest" description="Disordered" evidence="3">
    <location>
        <begin position="835"/>
        <end position="885"/>
    </location>
</feature>
<dbReference type="InterPro" id="IPR039537">
    <property type="entry name" value="Retrotran_Ty1/copia-like"/>
</dbReference>
<keyword evidence="5" id="KW-0808">Transferase</keyword>
<gene>
    <name evidence="5" type="ORF">Tco_0770557</name>
</gene>
<keyword evidence="6" id="KW-1185">Reference proteome</keyword>
<dbReference type="Pfam" id="PF07727">
    <property type="entry name" value="RVT_2"/>
    <property type="match status" value="1"/>
</dbReference>
<evidence type="ECO:0000313" key="5">
    <source>
        <dbReference type="EMBL" id="GJS87921.1"/>
    </source>
</evidence>
<evidence type="ECO:0000256" key="1">
    <source>
        <dbReference type="ARBA" id="ARBA00022723"/>
    </source>
</evidence>
<comment type="caution">
    <text evidence="5">The sequence shown here is derived from an EMBL/GenBank/DDBJ whole genome shotgun (WGS) entry which is preliminary data.</text>
</comment>
<dbReference type="EMBL" id="BQNB010011235">
    <property type="protein sequence ID" value="GJS87921.1"/>
    <property type="molecule type" value="Genomic_DNA"/>
</dbReference>
<protein>
    <submittedName>
        <fullName evidence="5">Reverse transcriptase, RNA-dependent DNA polymerase</fullName>
    </submittedName>
</protein>
<dbReference type="InterPro" id="IPR012337">
    <property type="entry name" value="RNaseH-like_sf"/>
</dbReference>
<dbReference type="CDD" id="cd09272">
    <property type="entry name" value="RNase_HI_RT_Ty1"/>
    <property type="match status" value="1"/>
</dbReference>
<evidence type="ECO:0000256" key="3">
    <source>
        <dbReference type="SAM" id="MobiDB-lite"/>
    </source>
</evidence>
<dbReference type="InterPro" id="IPR013103">
    <property type="entry name" value="RVT_2"/>
</dbReference>
<evidence type="ECO:0000259" key="4">
    <source>
        <dbReference type="PROSITE" id="PS50994"/>
    </source>
</evidence>
<dbReference type="Proteomes" id="UP001151760">
    <property type="component" value="Unassembled WGS sequence"/>
</dbReference>
<feature type="compositionally biased region" description="Basic and acidic residues" evidence="3">
    <location>
        <begin position="224"/>
        <end position="241"/>
    </location>
</feature>
<organism evidence="5 6">
    <name type="scientific">Tanacetum coccineum</name>
    <dbReference type="NCBI Taxonomy" id="301880"/>
    <lineage>
        <taxon>Eukaryota</taxon>
        <taxon>Viridiplantae</taxon>
        <taxon>Streptophyta</taxon>
        <taxon>Embryophyta</taxon>
        <taxon>Tracheophyta</taxon>
        <taxon>Spermatophyta</taxon>
        <taxon>Magnoliopsida</taxon>
        <taxon>eudicotyledons</taxon>
        <taxon>Gunneridae</taxon>
        <taxon>Pentapetalae</taxon>
        <taxon>asterids</taxon>
        <taxon>campanulids</taxon>
        <taxon>Asterales</taxon>
        <taxon>Asteraceae</taxon>
        <taxon>Asteroideae</taxon>
        <taxon>Anthemideae</taxon>
        <taxon>Anthemidinae</taxon>
        <taxon>Tanacetum</taxon>
    </lineage>
</organism>
<evidence type="ECO:0000256" key="2">
    <source>
        <dbReference type="ARBA" id="ARBA00022801"/>
    </source>
</evidence>
<keyword evidence="1" id="KW-0479">Metal-binding</keyword>
<dbReference type="GO" id="GO:0003964">
    <property type="term" value="F:RNA-directed DNA polymerase activity"/>
    <property type="evidence" value="ECO:0007669"/>
    <property type="project" value="UniProtKB-KW"/>
</dbReference>
<accession>A0ABQ4ZDV1</accession>
<proteinExistence type="predicted"/>
<name>A0ABQ4ZDV1_9ASTR</name>